<protein>
    <submittedName>
        <fullName evidence="4">DNA-binding response regulator</fullName>
    </submittedName>
</protein>
<dbReference type="RefSeq" id="WP_113949253.1">
    <property type="nucleotide sequence ID" value="NZ_QNQU01000010.1"/>
</dbReference>
<evidence type="ECO:0000313" key="4">
    <source>
        <dbReference type="EMBL" id="RBQ06690.1"/>
    </source>
</evidence>
<dbReference type="InterPro" id="IPR007492">
    <property type="entry name" value="LytTR_DNA-bd_dom"/>
</dbReference>
<comment type="caution">
    <text evidence="4">The sequence shown here is derived from an EMBL/GenBank/DDBJ whole genome shotgun (WGS) entry which is preliminary data.</text>
</comment>
<name>A0A366KYU8_9SPHI</name>
<dbReference type="AlphaFoldDB" id="A0A366KYU8"/>
<dbReference type="OrthoDB" id="9787344at2"/>
<dbReference type="Pfam" id="PF04397">
    <property type="entry name" value="LytTR"/>
    <property type="match status" value="1"/>
</dbReference>
<dbReference type="GO" id="GO:0003677">
    <property type="term" value="F:DNA binding"/>
    <property type="evidence" value="ECO:0007669"/>
    <property type="project" value="UniProtKB-KW"/>
</dbReference>
<dbReference type="PROSITE" id="PS50930">
    <property type="entry name" value="HTH_LYTTR"/>
    <property type="match status" value="1"/>
</dbReference>
<proteinExistence type="predicted"/>
<reference evidence="4 5" key="1">
    <citation type="submission" date="2018-07" db="EMBL/GenBank/DDBJ databases">
        <title>A draft genome of a endophytic bacteria, a new species of Pedobacter.</title>
        <authorList>
            <person name="Zhang Z.D."/>
            <person name="Chen Z.J."/>
        </authorList>
    </citation>
    <scope>NUCLEOTIDE SEQUENCE [LARGE SCALE GENOMIC DNA]</scope>
    <source>
        <strain evidence="4 5">RS10</strain>
    </source>
</reference>
<keyword evidence="5" id="KW-1185">Reference proteome</keyword>
<accession>A0A366KYU8</accession>
<gene>
    <name evidence="4" type="ORF">DRW42_12965</name>
</gene>
<dbReference type="GO" id="GO:0000156">
    <property type="term" value="F:phosphorelay response regulator activity"/>
    <property type="evidence" value="ECO:0007669"/>
    <property type="project" value="InterPro"/>
</dbReference>
<sequence length="239" mass="27146">MLKAVILDDETRGSKLLSQKLQSFEDELQVVGIFNEPAKALNAIMTLDPDVLFLDVEMPGINGFQFLERLGSFSFEVIFTTAYDSYTLEALRLSAVDYLMKPVDEDDLKTAITRLRKRVAGKIKQRNPKSEFLNARLALPTAEGVYIIDKTTILRVEAMSNYSVFLLTDNKKIIVSKTLKEYEVQLNDDFFMRINRSVIVNLSYVVKYRKGDGGTLELSDGAEVEVSPQRKEALLQRLF</sequence>
<dbReference type="Gene3D" id="3.40.50.2300">
    <property type="match status" value="1"/>
</dbReference>
<evidence type="ECO:0000259" key="2">
    <source>
        <dbReference type="PROSITE" id="PS50110"/>
    </source>
</evidence>
<keyword evidence="1" id="KW-0597">Phosphoprotein</keyword>
<dbReference type="Pfam" id="PF00072">
    <property type="entry name" value="Response_reg"/>
    <property type="match status" value="1"/>
</dbReference>
<feature type="modified residue" description="4-aspartylphosphate" evidence="1">
    <location>
        <position position="55"/>
    </location>
</feature>
<dbReference type="InterPro" id="IPR011006">
    <property type="entry name" value="CheY-like_superfamily"/>
</dbReference>
<keyword evidence="4" id="KW-0238">DNA-binding</keyword>
<dbReference type="SMART" id="SM00850">
    <property type="entry name" value="LytTR"/>
    <property type="match status" value="1"/>
</dbReference>
<dbReference type="SMART" id="SM00448">
    <property type="entry name" value="REC"/>
    <property type="match status" value="1"/>
</dbReference>
<dbReference type="SUPFAM" id="SSF52172">
    <property type="entry name" value="CheY-like"/>
    <property type="match status" value="1"/>
</dbReference>
<feature type="domain" description="HTH LytTR-type" evidence="3">
    <location>
        <begin position="137"/>
        <end position="239"/>
    </location>
</feature>
<dbReference type="Proteomes" id="UP000252081">
    <property type="component" value="Unassembled WGS sequence"/>
</dbReference>
<organism evidence="4 5">
    <name type="scientific">Pedobacter miscanthi</name>
    <dbReference type="NCBI Taxonomy" id="2259170"/>
    <lineage>
        <taxon>Bacteria</taxon>
        <taxon>Pseudomonadati</taxon>
        <taxon>Bacteroidota</taxon>
        <taxon>Sphingobacteriia</taxon>
        <taxon>Sphingobacteriales</taxon>
        <taxon>Sphingobacteriaceae</taxon>
        <taxon>Pedobacter</taxon>
    </lineage>
</organism>
<dbReference type="EMBL" id="QNQU01000010">
    <property type="protein sequence ID" value="RBQ06690.1"/>
    <property type="molecule type" value="Genomic_DNA"/>
</dbReference>
<evidence type="ECO:0000259" key="3">
    <source>
        <dbReference type="PROSITE" id="PS50930"/>
    </source>
</evidence>
<dbReference type="PROSITE" id="PS50110">
    <property type="entry name" value="RESPONSE_REGULATORY"/>
    <property type="match status" value="1"/>
</dbReference>
<dbReference type="InterPro" id="IPR046947">
    <property type="entry name" value="LytR-like"/>
</dbReference>
<dbReference type="InterPro" id="IPR001789">
    <property type="entry name" value="Sig_transdc_resp-reg_receiver"/>
</dbReference>
<dbReference type="Gene3D" id="2.40.50.1020">
    <property type="entry name" value="LytTr DNA-binding domain"/>
    <property type="match status" value="1"/>
</dbReference>
<dbReference type="PANTHER" id="PTHR37299">
    <property type="entry name" value="TRANSCRIPTIONAL REGULATOR-RELATED"/>
    <property type="match status" value="1"/>
</dbReference>
<feature type="domain" description="Response regulatory" evidence="2">
    <location>
        <begin position="3"/>
        <end position="116"/>
    </location>
</feature>
<evidence type="ECO:0000256" key="1">
    <source>
        <dbReference type="PROSITE-ProRule" id="PRU00169"/>
    </source>
</evidence>
<evidence type="ECO:0000313" key="5">
    <source>
        <dbReference type="Proteomes" id="UP000252081"/>
    </source>
</evidence>
<dbReference type="PANTHER" id="PTHR37299:SF1">
    <property type="entry name" value="STAGE 0 SPORULATION PROTEIN A HOMOLOG"/>
    <property type="match status" value="1"/>
</dbReference>